<keyword evidence="6" id="KW-0904">Protein phosphatase</keyword>
<feature type="compositionally biased region" description="Polar residues" evidence="9">
    <location>
        <begin position="117"/>
        <end position="127"/>
    </location>
</feature>
<dbReference type="InterPro" id="IPR050365">
    <property type="entry name" value="TIM50"/>
</dbReference>
<keyword evidence="4 11" id="KW-0378">Hydrolase</keyword>
<dbReference type="PANTHER" id="PTHR12210">
    <property type="entry name" value="DULLARD PROTEIN PHOSPHATASE"/>
    <property type="match status" value="1"/>
</dbReference>
<dbReference type="InterPro" id="IPR023214">
    <property type="entry name" value="HAD_sf"/>
</dbReference>
<comment type="catalytic activity">
    <reaction evidence="8">
        <text>O-phospho-L-threonyl-[protein] + H2O = L-threonyl-[protein] + phosphate</text>
        <dbReference type="Rhea" id="RHEA:47004"/>
        <dbReference type="Rhea" id="RHEA-COMP:11060"/>
        <dbReference type="Rhea" id="RHEA-COMP:11605"/>
        <dbReference type="ChEBI" id="CHEBI:15377"/>
        <dbReference type="ChEBI" id="CHEBI:30013"/>
        <dbReference type="ChEBI" id="CHEBI:43474"/>
        <dbReference type="ChEBI" id="CHEBI:61977"/>
        <dbReference type="EC" id="3.1.3.16"/>
    </reaction>
</comment>
<name>A0AAF0EHM1_9BASI</name>
<proteinExistence type="predicted"/>
<comment type="catalytic activity">
    <reaction evidence="7">
        <text>O-phospho-L-seryl-[protein] + H2O = L-seryl-[protein] + phosphate</text>
        <dbReference type="Rhea" id="RHEA:20629"/>
        <dbReference type="Rhea" id="RHEA-COMP:9863"/>
        <dbReference type="Rhea" id="RHEA-COMP:11604"/>
        <dbReference type="ChEBI" id="CHEBI:15377"/>
        <dbReference type="ChEBI" id="CHEBI:29999"/>
        <dbReference type="ChEBI" id="CHEBI:43474"/>
        <dbReference type="ChEBI" id="CHEBI:83421"/>
        <dbReference type="EC" id="3.1.3.16"/>
    </reaction>
</comment>
<dbReference type="GO" id="GO:0004722">
    <property type="term" value="F:protein serine/threonine phosphatase activity"/>
    <property type="evidence" value="ECO:0007669"/>
    <property type="project" value="UniProtKB-EC"/>
</dbReference>
<dbReference type="SMART" id="SM00577">
    <property type="entry name" value="CPDc"/>
    <property type="match status" value="1"/>
</dbReference>
<feature type="domain" description="FCP1 homology" evidence="10">
    <location>
        <begin position="336"/>
        <end position="494"/>
    </location>
</feature>
<dbReference type="InterPro" id="IPR011948">
    <property type="entry name" value="Dullard_phosphatase"/>
</dbReference>
<sequence length="511" mass="54473">MSTDMMLSAHATSEYSMPLSYLSQTSVPYEPSSGPSHVPAMGPSATVYGDLGTYSENHPAAPSTQVSAPHNDAYSGALTRLPSSNHLPQFAPAPLGPTGLAPPVPRIAAPPPLVPESASSNTLSKRTAASPPIPQQQDSAPTHPKPPPAAQDRSMFRKLVAFLTCGLASSTVTAAMDGPSSKPSRPAMKAPQPQGSLPEPARSPSTLTNAMPSSSEPSRAQTSASSVYTAPITTETVTGPDRSSLGMSGLSLRNPLNRNSVASTVTSQTDHSDDFAQDVITQVPQNGAGIPMGILSQDMEQEILAEEQRLIQQGGNGIPVDSFGNPAPLLPPLAGADASRKCLVLDLDETLVHSSFKMVPNADFVVPVEIDGVVHNVYVIKRPGVDEFMRLMGQLYEIVVFTASLNKYADPVIDILDIHHVVRHRLFRESCYNHYGSYVKDLSQLGRQLADTIILDNSPASYIFHPTNAVPVSSWFNDPHDTELTDLCPFLGDLCHVDDVRAVLDGFIDMS</sequence>
<gene>
    <name evidence="11" type="ORF">MNAN1_000908</name>
</gene>
<feature type="compositionally biased region" description="Low complexity" evidence="9">
    <location>
        <begin position="243"/>
        <end position="252"/>
    </location>
</feature>
<dbReference type="Pfam" id="PF03031">
    <property type="entry name" value="NIF"/>
    <property type="match status" value="1"/>
</dbReference>
<dbReference type="FunFam" id="3.40.50.1000:FF:000192">
    <property type="entry name" value="CTD small phosphatase-like protein"/>
    <property type="match status" value="1"/>
</dbReference>
<dbReference type="PROSITE" id="PS50969">
    <property type="entry name" value="FCP1"/>
    <property type="match status" value="1"/>
</dbReference>
<dbReference type="GO" id="GO:0046872">
    <property type="term" value="F:metal ion binding"/>
    <property type="evidence" value="ECO:0007669"/>
    <property type="project" value="UniProtKB-KW"/>
</dbReference>
<dbReference type="EC" id="3.1.3.16" evidence="2"/>
<evidence type="ECO:0000256" key="8">
    <source>
        <dbReference type="ARBA" id="ARBA00048336"/>
    </source>
</evidence>
<feature type="compositionally biased region" description="Polar residues" evidence="9">
    <location>
        <begin position="203"/>
        <end position="237"/>
    </location>
</feature>
<dbReference type="InterPro" id="IPR004274">
    <property type="entry name" value="FCP1_dom"/>
</dbReference>
<dbReference type="InterPro" id="IPR036412">
    <property type="entry name" value="HAD-like_sf"/>
</dbReference>
<dbReference type="Gene3D" id="3.40.50.1000">
    <property type="entry name" value="HAD superfamily/HAD-like"/>
    <property type="match status" value="1"/>
</dbReference>
<keyword evidence="3" id="KW-0479">Metal-binding</keyword>
<feature type="region of interest" description="Disordered" evidence="9">
    <location>
        <begin position="174"/>
        <end position="255"/>
    </location>
</feature>
<dbReference type="AlphaFoldDB" id="A0AAF0EHM1"/>
<dbReference type="SUPFAM" id="SSF56784">
    <property type="entry name" value="HAD-like"/>
    <property type="match status" value="1"/>
</dbReference>
<accession>A0AAF0EHM1</accession>
<evidence type="ECO:0000259" key="10">
    <source>
        <dbReference type="PROSITE" id="PS50969"/>
    </source>
</evidence>
<evidence type="ECO:0000256" key="1">
    <source>
        <dbReference type="ARBA" id="ARBA00001946"/>
    </source>
</evidence>
<evidence type="ECO:0000256" key="9">
    <source>
        <dbReference type="SAM" id="MobiDB-lite"/>
    </source>
</evidence>
<evidence type="ECO:0000256" key="4">
    <source>
        <dbReference type="ARBA" id="ARBA00022801"/>
    </source>
</evidence>
<evidence type="ECO:0000256" key="6">
    <source>
        <dbReference type="ARBA" id="ARBA00022912"/>
    </source>
</evidence>
<keyword evidence="12" id="KW-1185">Reference proteome</keyword>
<keyword evidence="5" id="KW-0460">Magnesium</keyword>
<protein>
    <recommendedName>
        <fullName evidence="2">protein-serine/threonine phosphatase</fullName>
        <ecNumber evidence="2">3.1.3.16</ecNumber>
    </recommendedName>
</protein>
<evidence type="ECO:0000256" key="2">
    <source>
        <dbReference type="ARBA" id="ARBA00013081"/>
    </source>
</evidence>
<evidence type="ECO:0000256" key="5">
    <source>
        <dbReference type="ARBA" id="ARBA00022842"/>
    </source>
</evidence>
<comment type="cofactor">
    <cofactor evidence="1">
        <name>Mg(2+)</name>
        <dbReference type="ChEBI" id="CHEBI:18420"/>
    </cofactor>
</comment>
<dbReference type="CDD" id="cd07521">
    <property type="entry name" value="HAD_FCP1-like"/>
    <property type="match status" value="1"/>
</dbReference>
<evidence type="ECO:0000313" key="11">
    <source>
        <dbReference type="EMBL" id="WFD25935.1"/>
    </source>
</evidence>
<evidence type="ECO:0000313" key="12">
    <source>
        <dbReference type="Proteomes" id="UP001213623"/>
    </source>
</evidence>
<evidence type="ECO:0000256" key="3">
    <source>
        <dbReference type="ARBA" id="ARBA00022723"/>
    </source>
</evidence>
<feature type="compositionally biased region" description="Pro residues" evidence="9">
    <location>
        <begin position="100"/>
        <end position="114"/>
    </location>
</feature>
<dbReference type="Proteomes" id="UP001213623">
    <property type="component" value="Chromosome 2"/>
</dbReference>
<evidence type="ECO:0000256" key="7">
    <source>
        <dbReference type="ARBA" id="ARBA00047761"/>
    </source>
</evidence>
<feature type="region of interest" description="Disordered" evidence="9">
    <location>
        <begin position="49"/>
        <end position="151"/>
    </location>
</feature>
<organism evidence="11 12">
    <name type="scientific">Malassezia nana</name>
    <dbReference type="NCBI Taxonomy" id="180528"/>
    <lineage>
        <taxon>Eukaryota</taxon>
        <taxon>Fungi</taxon>
        <taxon>Dikarya</taxon>
        <taxon>Basidiomycota</taxon>
        <taxon>Ustilaginomycotina</taxon>
        <taxon>Malasseziomycetes</taxon>
        <taxon>Malasseziales</taxon>
        <taxon>Malasseziaceae</taxon>
        <taxon>Malassezia</taxon>
    </lineage>
</organism>
<reference evidence="11" key="1">
    <citation type="submission" date="2023-03" db="EMBL/GenBank/DDBJ databases">
        <title>Mating type loci evolution in Malassezia.</title>
        <authorList>
            <person name="Coelho M.A."/>
        </authorList>
    </citation>
    <scope>NUCLEOTIDE SEQUENCE</scope>
    <source>
        <strain evidence="11">CBS 9557</strain>
    </source>
</reference>
<dbReference type="NCBIfam" id="TIGR02251">
    <property type="entry name" value="HIF-SF_euk"/>
    <property type="match status" value="1"/>
</dbReference>
<dbReference type="EMBL" id="CP119893">
    <property type="protein sequence ID" value="WFD25935.1"/>
    <property type="molecule type" value="Genomic_DNA"/>
</dbReference>